<dbReference type="InterPro" id="IPR053168">
    <property type="entry name" value="Glutamic_endopeptidase"/>
</dbReference>
<evidence type="ECO:0000313" key="3">
    <source>
        <dbReference type="EMBL" id="KAG2248850.1"/>
    </source>
</evidence>
<organism evidence="3 4">
    <name type="scientific">Brassica carinata</name>
    <name type="common">Ethiopian mustard</name>
    <name type="synonym">Abyssinian cabbage</name>
    <dbReference type="NCBI Taxonomy" id="52824"/>
    <lineage>
        <taxon>Eukaryota</taxon>
        <taxon>Viridiplantae</taxon>
        <taxon>Streptophyta</taxon>
        <taxon>Embryophyta</taxon>
        <taxon>Tracheophyta</taxon>
        <taxon>Spermatophyta</taxon>
        <taxon>Magnoliopsida</taxon>
        <taxon>eudicotyledons</taxon>
        <taxon>Gunneridae</taxon>
        <taxon>Pentapetalae</taxon>
        <taxon>rosids</taxon>
        <taxon>malvids</taxon>
        <taxon>Brassicales</taxon>
        <taxon>Brassicaceae</taxon>
        <taxon>Brassiceae</taxon>
        <taxon>Brassica</taxon>
    </lineage>
</organism>
<protein>
    <recommendedName>
        <fullName evidence="2">Neprosin PEP catalytic domain-containing protein</fullName>
    </recommendedName>
</protein>
<comment type="caution">
    <text evidence="3">The sequence shown here is derived from an EMBL/GenBank/DDBJ whole genome shotgun (WGS) entry which is preliminary data.</text>
</comment>
<dbReference type="PROSITE" id="PS52045">
    <property type="entry name" value="NEPROSIN_PEP_CD"/>
    <property type="match status" value="1"/>
</dbReference>
<dbReference type="PANTHER" id="PTHR31589:SF149">
    <property type="entry name" value="ISOPENICILLIN N SYNTHASE-LIKE FE(2+) 2OG DIOXYGENASE DOMAIN-CONTAINING PROTEIN"/>
    <property type="match status" value="1"/>
</dbReference>
<evidence type="ECO:0000256" key="1">
    <source>
        <dbReference type="SAM" id="SignalP"/>
    </source>
</evidence>
<dbReference type="PANTHER" id="PTHR31589">
    <property type="entry name" value="PROTEIN, PUTATIVE (DUF239)-RELATED-RELATED"/>
    <property type="match status" value="1"/>
</dbReference>
<dbReference type="InterPro" id="IPR004314">
    <property type="entry name" value="Neprosin"/>
</dbReference>
<accession>A0A8X7TNP4</accession>
<feature type="domain" description="Neprosin PEP catalytic" evidence="2">
    <location>
        <begin position="66"/>
        <end position="309"/>
    </location>
</feature>
<name>A0A8X7TNP4_BRACI</name>
<reference evidence="3 4" key="1">
    <citation type="submission" date="2020-02" db="EMBL/GenBank/DDBJ databases">
        <authorList>
            <person name="Ma Q."/>
            <person name="Huang Y."/>
            <person name="Song X."/>
            <person name="Pei D."/>
        </authorList>
    </citation>
    <scope>NUCLEOTIDE SEQUENCE [LARGE SCALE GENOMIC DNA]</scope>
    <source>
        <strain evidence="3">Sxm20200214</strain>
        <tissue evidence="3">Leaf</tissue>
    </source>
</reference>
<feature type="signal peptide" evidence="1">
    <location>
        <begin position="1"/>
        <end position="23"/>
    </location>
</feature>
<keyword evidence="4" id="KW-1185">Reference proteome</keyword>
<dbReference type="OrthoDB" id="1858978at2759"/>
<dbReference type="EMBL" id="JAAMPC010000017">
    <property type="protein sequence ID" value="KAG2248850.1"/>
    <property type="molecule type" value="Genomic_DNA"/>
</dbReference>
<gene>
    <name evidence="3" type="ORF">Bca52824_088478</name>
</gene>
<evidence type="ECO:0000313" key="4">
    <source>
        <dbReference type="Proteomes" id="UP000886595"/>
    </source>
</evidence>
<evidence type="ECO:0000259" key="2">
    <source>
        <dbReference type="PROSITE" id="PS52045"/>
    </source>
</evidence>
<proteinExistence type="predicted"/>
<dbReference type="Proteomes" id="UP000886595">
    <property type="component" value="Unassembled WGS sequence"/>
</dbReference>
<sequence length="311" mass="35301">MASFHNFVLLLLLTATLILVTEAAQERRRAIPSEEEKKEFERQQFKAINKPAIKSFKLKPTNAPEWITSNNILWEADPLQYLQEEINCPDGTVIVKRTTMQDLMLAKRLKSIGFNGPLNFLTERNNTDVTGPYYVATVNFGPSNFYGVDPSLYQISQYHVHLYAYWGKDNDKSGCYDITCPGFVQDLANGDWWFAYNDENVGYWPASLFLDSGFDKRANYAAWGGQVYSPVTEKAPVMGSGNWPREGLSKAAYVNSIKVITGFKKVIDPEINRLKARETSLKCYRTLYGNGDKEPWLRTLYYGGDAGCIET</sequence>
<keyword evidence="1" id="KW-0732">Signal</keyword>
<feature type="chain" id="PRO_5036462142" description="Neprosin PEP catalytic domain-containing protein" evidence="1">
    <location>
        <begin position="24"/>
        <end position="311"/>
    </location>
</feature>
<dbReference type="AlphaFoldDB" id="A0A8X7TNP4"/>
<dbReference type="Pfam" id="PF03080">
    <property type="entry name" value="Neprosin"/>
    <property type="match status" value="1"/>
</dbReference>